<comment type="caution">
    <text evidence="2">The sequence shown here is derived from an EMBL/GenBank/DDBJ whole genome shotgun (WGS) entry which is preliminary data.</text>
</comment>
<dbReference type="AlphaFoldDB" id="A0A0P9V946"/>
<dbReference type="EMBL" id="RBSP01000326">
    <property type="protein sequence ID" value="RMS49659.1"/>
    <property type="molecule type" value="Genomic_DNA"/>
</dbReference>
<dbReference type="RefSeq" id="WP_238450707.1">
    <property type="nucleotide sequence ID" value="NZ_LJQO01000036.1"/>
</dbReference>
<dbReference type="Proteomes" id="UP000270873">
    <property type="component" value="Unassembled WGS sequence"/>
</dbReference>
<accession>A0A0P9V946</accession>
<evidence type="ECO:0000256" key="1">
    <source>
        <dbReference type="SAM" id="MobiDB-lite"/>
    </source>
</evidence>
<name>A0A0P9V946_PSEA0</name>
<evidence type="ECO:0000313" key="2">
    <source>
        <dbReference type="EMBL" id="KPX80756.1"/>
    </source>
</evidence>
<feature type="compositionally biased region" description="Low complexity" evidence="1">
    <location>
        <begin position="63"/>
        <end position="73"/>
    </location>
</feature>
<dbReference type="PATRIC" id="fig|251724.3.peg.5276"/>
<gene>
    <name evidence="2" type="ORF">ALO53_05351</name>
    <name evidence="3" type="ORF">ALP66_05516</name>
</gene>
<evidence type="ECO:0000313" key="4">
    <source>
        <dbReference type="Proteomes" id="UP000050469"/>
    </source>
</evidence>
<dbReference type="EMBL" id="LJQO01000036">
    <property type="protein sequence ID" value="KPX80756.1"/>
    <property type="molecule type" value="Genomic_DNA"/>
</dbReference>
<proteinExistence type="predicted"/>
<organism evidence="2 4">
    <name type="scientific">Pseudomonas amygdali pv. photiniae</name>
    <dbReference type="NCBI Taxonomy" id="251724"/>
    <lineage>
        <taxon>Bacteria</taxon>
        <taxon>Pseudomonadati</taxon>
        <taxon>Pseudomonadota</taxon>
        <taxon>Gammaproteobacteria</taxon>
        <taxon>Pseudomonadales</taxon>
        <taxon>Pseudomonadaceae</taxon>
        <taxon>Pseudomonas</taxon>
        <taxon>Pseudomonas amygdali</taxon>
    </lineage>
</organism>
<evidence type="ECO:0000313" key="3">
    <source>
        <dbReference type="EMBL" id="RMS49659.1"/>
    </source>
</evidence>
<evidence type="ECO:0000313" key="5">
    <source>
        <dbReference type="Proteomes" id="UP000270873"/>
    </source>
</evidence>
<protein>
    <submittedName>
        <fullName evidence="2">Type III effector HopE1</fullName>
    </submittedName>
</protein>
<dbReference type="Proteomes" id="UP000050469">
    <property type="component" value="Unassembled WGS sequence"/>
</dbReference>
<sequence length="294" mass="33042">TRGGSVTIAFGVFVKQMPNSDTGKDKSPDRYKFFAGGAAKIEQFGNAHLRKIKLWRPPYLHGTESTSKSTQASSKKDTRSAISMNRVSGSSSATWQAVNDLVEQVSDRTTLSTTGYQMAMDRLNNPQKSDADSLMTIRRAQQYTDSAKRTYLSQTLMNLVDLQQGKIYRTTSGNLRGAIEMTPTQLTDCVRKCREEGFSNCDIQALEVGLHLQHKLGISDFTIYSNQKLSHNYVVINPSDEFPKGAIVDSWTGQGVVELNFKNRLKFNHQEKNYTVNTNMHEWIERYGPAHVID</sequence>
<feature type="non-terminal residue" evidence="2">
    <location>
        <position position="1"/>
    </location>
</feature>
<reference evidence="2 4" key="1">
    <citation type="submission" date="2015-09" db="EMBL/GenBank/DDBJ databases">
        <title>Genome announcement of multiple Pseudomonas syringae strains.</title>
        <authorList>
            <person name="Thakur S."/>
            <person name="Wang P.W."/>
            <person name="Gong Y."/>
            <person name="Weir B.S."/>
            <person name="Guttman D.S."/>
        </authorList>
    </citation>
    <scope>NUCLEOTIDE SEQUENCE [LARGE SCALE GENOMIC DNA]</scope>
    <source>
        <strain evidence="2 4">ICMP7840</strain>
    </source>
</reference>
<feature type="region of interest" description="Disordered" evidence="1">
    <location>
        <begin position="61"/>
        <end position="86"/>
    </location>
</feature>
<reference evidence="3 5" key="2">
    <citation type="submission" date="2018-08" db="EMBL/GenBank/DDBJ databases">
        <title>Recombination of ecologically and evolutionarily significant loci maintains genetic cohesion in the Pseudomonas syringae species complex.</title>
        <authorList>
            <person name="Dillon M."/>
            <person name="Thakur S."/>
            <person name="Almeida R.N.D."/>
            <person name="Weir B.S."/>
            <person name="Guttman D.S."/>
        </authorList>
    </citation>
    <scope>NUCLEOTIDE SEQUENCE [LARGE SCALE GENOMIC DNA]</scope>
    <source>
        <strain evidence="3 5">ICMP 7847</strain>
    </source>
</reference>